<dbReference type="KEGG" id="als:DJ013_18665"/>
<sequence>MANNNFDINTNEAFEGSDKVKGQLVSEIDIIREAMFMVNMFIGEPFRVGATLLQEIEANKNTKKH</sequence>
<evidence type="ECO:0000313" key="2">
    <source>
        <dbReference type="Proteomes" id="UP000249873"/>
    </source>
</evidence>
<dbReference type="RefSeq" id="WP_111373447.1">
    <property type="nucleotide sequence ID" value="NZ_CP029480.1"/>
</dbReference>
<reference evidence="1 2" key="1">
    <citation type="submission" date="2018-05" db="EMBL/GenBank/DDBJ databases">
        <title>Complete genome sequence of Arcticibacterium luteifluviistationis SM1504T, a cytophagaceae bacterium isolated from Arctic surface seawater.</title>
        <authorList>
            <person name="Li Y."/>
            <person name="Qin Q.-L."/>
        </authorList>
    </citation>
    <scope>NUCLEOTIDE SEQUENCE [LARGE SCALE GENOMIC DNA]</scope>
    <source>
        <strain evidence="1 2">SM1504</strain>
    </source>
</reference>
<gene>
    <name evidence="1" type="ORF">DJ013_18665</name>
</gene>
<keyword evidence="2" id="KW-1185">Reference proteome</keyword>
<dbReference type="EMBL" id="CP029480">
    <property type="protein sequence ID" value="AWW00080.1"/>
    <property type="molecule type" value="Genomic_DNA"/>
</dbReference>
<evidence type="ECO:0000313" key="1">
    <source>
        <dbReference type="EMBL" id="AWW00080.1"/>
    </source>
</evidence>
<dbReference type="OrthoDB" id="964048at2"/>
<organism evidence="1 2">
    <name type="scientific">Arcticibacterium luteifluviistationis</name>
    <dbReference type="NCBI Taxonomy" id="1784714"/>
    <lineage>
        <taxon>Bacteria</taxon>
        <taxon>Pseudomonadati</taxon>
        <taxon>Bacteroidota</taxon>
        <taxon>Cytophagia</taxon>
        <taxon>Cytophagales</taxon>
        <taxon>Leadbetterellaceae</taxon>
        <taxon>Arcticibacterium</taxon>
    </lineage>
</organism>
<proteinExistence type="predicted"/>
<accession>A0A2Z4GFC1</accession>
<name>A0A2Z4GFC1_9BACT</name>
<dbReference type="Proteomes" id="UP000249873">
    <property type="component" value="Chromosome"/>
</dbReference>
<protein>
    <submittedName>
        <fullName evidence="1">Uncharacterized protein</fullName>
    </submittedName>
</protein>
<dbReference type="AlphaFoldDB" id="A0A2Z4GFC1"/>